<dbReference type="InterPro" id="IPR047500">
    <property type="entry name" value="DD_ENO4"/>
</dbReference>
<evidence type="ECO:0000256" key="5">
    <source>
        <dbReference type="ARBA" id="ARBA00023239"/>
    </source>
</evidence>
<evidence type="ECO:0000256" key="8">
    <source>
        <dbReference type="ARBA" id="ARBA00048333"/>
    </source>
</evidence>
<evidence type="ECO:0000256" key="1">
    <source>
        <dbReference type="ARBA" id="ARBA00005031"/>
    </source>
</evidence>
<keyword evidence="12" id="KW-1185">Reference proteome</keyword>
<evidence type="ECO:0000313" key="11">
    <source>
        <dbReference type="EMBL" id="ESO95150.1"/>
    </source>
</evidence>
<dbReference type="GO" id="GO:0000015">
    <property type="term" value="C:phosphopyruvate hydratase complex"/>
    <property type="evidence" value="ECO:0007669"/>
    <property type="project" value="InterPro"/>
</dbReference>
<dbReference type="PANTHER" id="PTHR11902">
    <property type="entry name" value="ENOLASE"/>
    <property type="match status" value="1"/>
</dbReference>
<dbReference type="RefSeq" id="XP_009054338.1">
    <property type="nucleotide sequence ID" value="XM_009056090.1"/>
</dbReference>
<dbReference type="OrthoDB" id="10009078at2759"/>
<dbReference type="InterPro" id="IPR029017">
    <property type="entry name" value="Enolase-like_N"/>
</dbReference>
<comment type="pathway">
    <text evidence="1">Carbohydrate degradation; glycolysis; pyruvate from D-glyceraldehyde 3-phosphate: step 4/5.</text>
</comment>
<keyword evidence="5" id="KW-0456">Lyase</keyword>
<dbReference type="GO" id="GO:0000287">
    <property type="term" value="F:magnesium ion binding"/>
    <property type="evidence" value="ECO:0007669"/>
    <property type="project" value="InterPro"/>
</dbReference>
<dbReference type="Gene3D" id="3.30.390.10">
    <property type="entry name" value="Enolase-like, N-terminal domain"/>
    <property type="match status" value="1"/>
</dbReference>
<feature type="region of interest" description="Disordered" evidence="9">
    <location>
        <begin position="172"/>
        <end position="207"/>
    </location>
</feature>
<feature type="region of interest" description="Disordered" evidence="9">
    <location>
        <begin position="107"/>
        <end position="130"/>
    </location>
</feature>
<dbReference type="AlphaFoldDB" id="V4AK88"/>
<dbReference type="OMA" id="ISKAVCC"/>
<evidence type="ECO:0000256" key="9">
    <source>
        <dbReference type="SAM" id="MobiDB-lite"/>
    </source>
</evidence>
<dbReference type="Proteomes" id="UP000030746">
    <property type="component" value="Unassembled WGS sequence"/>
</dbReference>
<dbReference type="EC" id="4.2.1.11" evidence="3"/>
<name>V4AK88_LOTGI</name>
<evidence type="ECO:0000256" key="2">
    <source>
        <dbReference type="ARBA" id="ARBA00009604"/>
    </source>
</evidence>
<dbReference type="SMART" id="SM01193">
    <property type="entry name" value="Enolase_N"/>
    <property type="match status" value="1"/>
</dbReference>
<dbReference type="HOGENOM" id="CLU_074981_0_0_1"/>
<dbReference type="CDD" id="cd22974">
    <property type="entry name" value="DD_ENO4"/>
    <property type="match status" value="1"/>
</dbReference>
<keyword evidence="4" id="KW-0324">Glycolysis</keyword>
<dbReference type="SUPFAM" id="SSF54826">
    <property type="entry name" value="Enolase N-terminal domain-like"/>
    <property type="match status" value="1"/>
</dbReference>
<sequence>MAAVNDKKSEKSKQDYYDTKQQAMEYYSENGVPIKMEEILNSMFYDNPYDVYGYLANYFEKYAKTPSITKIKSRTALDSRGQPSLQTSVYCTVKNIEKCLATVVSSNPQPHVLDNGKTEDKEKEEQERKEDIEAGIELIESEISEKLKELDPCHQQEIDQLLYDFISQKKAEKDAEASSNDENKSPSPQPAVPPSVDSPSKKKLASGKKGKAASVIIVVPDEPREGFLSGSSIVSSLSQAICCTGASISNQPLYQYIASLFNKSTDKYHLPLPMTTILQAGKASSGKLKCVKEFMLIPKPSMSVSEAMNYIQEIYNHIGKSFLHKSGVSGRYVNDIGALCPILEKVEQGLDLLQEAITSVG</sequence>
<dbReference type="EMBL" id="KB201701">
    <property type="protein sequence ID" value="ESO95150.1"/>
    <property type="molecule type" value="Genomic_DNA"/>
</dbReference>
<dbReference type="KEGG" id="lgi:LOTGIDRAFT_203892"/>
<dbReference type="SUPFAM" id="SSF51604">
    <property type="entry name" value="Enolase C-terminal domain-like"/>
    <property type="match status" value="1"/>
</dbReference>
<feature type="domain" description="Enolase N-terminal" evidence="10">
    <location>
        <begin position="68"/>
        <end position="257"/>
    </location>
</feature>
<comment type="catalytic activity">
    <reaction evidence="8">
        <text>(2R)-2-phosphoglycerate = phosphoenolpyruvate + H2O</text>
        <dbReference type="Rhea" id="RHEA:10164"/>
        <dbReference type="ChEBI" id="CHEBI:15377"/>
        <dbReference type="ChEBI" id="CHEBI:58289"/>
        <dbReference type="ChEBI" id="CHEBI:58702"/>
        <dbReference type="EC" id="4.2.1.11"/>
    </reaction>
</comment>
<reference evidence="11 12" key="1">
    <citation type="journal article" date="2013" name="Nature">
        <title>Insights into bilaterian evolution from three spiralian genomes.</title>
        <authorList>
            <person name="Simakov O."/>
            <person name="Marletaz F."/>
            <person name="Cho S.J."/>
            <person name="Edsinger-Gonzales E."/>
            <person name="Havlak P."/>
            <person name="Hellsten U."/>
            <person name="Kuo D.H."/>
            <person name="Larsson T."/>
            <person name="Lv J."/>
            <person name="Arendt D."/>
            <person name="Savage R."/>
            <person name="Osoegawa K."/>
            <person name="de Jong P."/>
            <person name="Grimwood J."/>
            <person name="Chapman J.A."/>
            <person name="Shapiro H."/>
            <person name="Aerts A."/>
            <person name="Otillar R.P."/>
            <person name="Terry A.Y."/>
            <person name="Boore J.L."/>
            <person name="Grigoriev I.V."/>
            <person name="Lindberg D.R."/>
            <person name="Seaver E.C."/>
            <person name="Weisblat D.A."/>
            <person name="Putnam N.H."/>
            <person name="Rokhsar D.S."/>
        </authorList>
    </citation>
    <scope>NUCLEOTIDE SEQUENCE [LARGE SCALE GENOMIC DNA]</scope>
</reference>
<dbReference type="GO" id="GO:0004634">
    <property type="term" value="F:phosphopyruvate hydratase activity"/>
    <property type="evidence" value="ECO:0007669"/>
    <property type="project" value="UniProtKB-EC"/>
</dbReference>
<evidence type="ECO:0000259" key="10">
    <source>
        <dbReference type="SMART" id="SM01193"/>
    </source>
</evidence>
<evidence type="ECO:0000313" key="12">
    <source>
        <dbReference type="Proteomes" id="UP000030746"/>
    </source>
</evidence>
<dbReference type="InterPro" id="IPR020811">
    <property type="entry name" value="Enolase_N"/>
</dbReference>
<feature type="compositionally biased region" description="Basic and acidic residues" evidence="9">
    <location>
        <begin position="172"/>
        <end position="184"/>
    </location>
</feature>
<dbReference type="Pfam" id="PF00113">
    <property type="entry name" value="Enolase_C"/>
    <property type="match status" value="1"/>
</dbReference>
<protein>
    <recommendedName>
        <fullName evidence="7">Enolase 4</fullName>
        <ecNumber evidence="3">4.2.1.11</ecNumber>
    </recommendedName>
    <alternativeName>
        <fullName evidence="6">2-phospho-D-glycerate hydro-lyase</fullName>
    </alternativeName>
</protein>
<organism evidence="11 12">
    <name type="scientific">Lottia gigantea</name>
    <name type="common">Giant owl limpet</name>
    <dbReference type="NCBI Taxonomy" id="225164"/>
    <lineage>
        <taxon>Eukaryota</taxon>
        <taxon>Metazoa</taxon>
        <taxon>Spiralia</taxon>
        <taxon>Lophotrochozoa</taxon>
        <taxon>Mollusca</taxon>
        <taxon>Gastropoda</taxon>
        <taxon>Patellogastropoda</taxon>
        <taxon>Lottioidea</taxon>
        <taxon>Lottiidae</taxon>
        <taxon>Lottia</taxon>
    </lineage>
</organism>
<dbReference type="UniPathway" id="UPA00109">
    <property type="reaction ID" value="UER00187"/>
</dbReference>
<evidence type="ECO:0000256" key="4">
    <source>
        <dbReference type="ARBA" id="ARBA00023152"/>
    </source>
</evidence>
<comment type="similarity">
    <text evidence="2">Belongs to the enolase family.</text>
</comment>
<dbReference type="InterPro" id="IPR020810">
    <property type="entry name" value="Enolase_C"/>
</dbReference>
<proteinExistence type="inferred from homology"/>
<feature type="compositionally biased region" description="Basic and acidic residues" evidence="9">
    <location>
        <begin position="114"/>
        <end position="130"/>
    </location>
</feature>
<dbReference type="CTD" id="20245656"/>
<evidence type="ECO:0000256" key="3">
    <source>
        <dbReference type="ARBA" id="ARBA00012058"/>
    </source>
</evidence>
<dbReference type="InterPro" id="IPR000941">
    <property type="entry name" value="Enolase"/>
</dbReference>
<gene>
    <name evidence="11" type="ORF">LOTGIDRAFT_203892</name>
</gene>
<dbReference type="STRING" id="225164.V4AK88"/>
<dbReference type="Pfam" id="PF03952">
    <property type="entry name" value="Enolase_N"/>
    <property type="match status" value="1"/>
</dbReference>
<dbReference type="PANTHER" id="PTHR11902:SF30">
    <property type="entry name" value="ENOLASE 4"/>
    <property type="match status" value="1"/>
</dbReference>
<accession>V4AK88</accession>
<dbReference type="GeneID" id="20245656"/>
<evidence type="ECO:0000256" key="7">
    <source>
        <dbReference type="ARBA" id="ARBA00034855"/>
    </source>
</evidence>
<evidence type="ECO:0000256" key="6">
    <source>
        <dbReference type="ARBA" id="ARBA00031125"/>
    </source>
</evidence>
<dbReference type="InterPro" id="IPR036849">
    <property type="entry name" value="Enolase-like_C_sf"/>
</dbReference>
<dbReference type="GO" id="GO:0006096">
    <property type="term" value="P:glycolytic process"/>
    <property type="evidence" value="ECO:0007669"/>
    <property type="project" value="UniProtKB-UniPathway"/>
</dbReference>
<dbReference type="Gene3D" id="3.20.20.120">
    <property type="entry name" value="Enolase-like C-terminal domain"/>
    <property type="match status" value="1"/>
</dbReference>